<dbReference type="SMART" id="SM01043">
    <property type="entry name" value="BTAD"/>
    <property type="match status" value="1"/>
</dbReference>
<evidence type="ECO:0000313" key="8">
    <source>
        <dbReference type="Proteomes" id="UP000186040"/>
    </source>
</evidence>
<keyword evidence="4" id="KW-0804">Transcription</keyword>
<dbReference type="Pfam" id="PF03704">
    <property type="entry name" value="BTAD"/>
    <property type="match status" value="1"/>
</dbReference>
<dbReference type="GO" id="GO:0003677">
    <property type="term" value="F:DNA binding"/>
    <property type="evidence" value="ECO:0007669"/>
    <property type="project" value="UniProtKB-KW"/>
</dbReference>
<dbReference type="InterPro" id="IPR027417">
    <property type="entry name" value="P-loop_NTPase"/>
</dbReference>
<dbReference type="InterPro" id="IPR051677">
    <property type="entry name" value="AfsR-DnrI-RedD_regulator"/>
</dbReference>
<evidence type="ECO:0000256" key="2">
    <source>
        <dbReference type="ARBA" id="ARBA00023015"/>
    </source>
</evidence>
<dbReference type="Gene3D" id="1.25.40.10">
    <property type="entry name" value="Tetratricopeptide repeat domain"/>
    <property type="match status" value="2"/>
</dbReference>
<keyword evidence="3" id="KW-0238">DNA-binding</keyword>
<dbReference type="Gene3D" id="3.40.50.300">
    <property type="entry name" value="P-loop containing nucleotide triphosphate hydrolases"/>
    <property type="match status" value="1"/>
</dbReference>
<dbReference type="PANTHER" id="PTHR35807:SF1">
    <property type="entry name" value="TRANSCRIPTIONAL REGULATOR REDD"/>
    <property type="match status" value="1"/>
</dbReference>
<keyword evidence="8" id="KW-1185">Reference proteome</keyword>
<dbReference type="SUPFAM" id="SSF48452">
    <property type="entry name" value="TPR-like"/>
    <property type="match status" value="2"/>
</dbReference>
<dbReference type="SUPFAM" id="SSF46894">
    <property type="entry name" value="C-terminal effector domain of the bipartite response regulators"/>
    <property type="match status" value="1"/>
</dbReference>
<dbReference type="STRING" id="1193682.BJP25_15010"/>
<evidence type="ECO:0000259" key="6">
    <source>
        <dbReference type="SMART" id="SM01043"/>
    </source>
</evidence>
<comment type="caution">
    <text evidence="7">The sequence shown here is derived from an EMBL/GenBank/DDBJ whole genome shotgun (WGS) entry which is preliminary data.</text>
</comment>
<dbReference type="Proteomes" id="UP000186040">
    <property type="component" value="Unassembled WGS sequence"/>
</dbReference>
<organism evidence="7 8">
    <name type="scientific">Actinokineospora bangkokensis</name>
    <dbReference type="NCBI Taxonomy" id="1193682"/>
    <lineage>
        <taxon>Bacteria</taxon>
        <taxon>Bacillati</taxon>
        <taxon>Actinomycetota</taxon>
        <taxon>Actinomycetes</taxon>
        <taxon>Pseudonocardiales</taxon>
        <taxon>Pseudonocardiaceae</taxon>
        <taxon>Actinokineospora</taxon>
    </lineage>
</organism>
<dbReference type="GO" id="GO:0043531">
    <property type="term" value="F:ADP binding"/>
    <property type="evidence" value="ECO:0007669"/>
    <property type="project" value="InterPro"/>
</dbReference>
<dbReference type="InterPro" id="IPR002182">
    <property type="entry name" value="NB-ARC"/>
</dbReference>
<name>A0A1Q9LNI9_9PSEU</name>
<evidence type="ECO:0000256" key="1">
    <source>
        <dbReference type="ARBA" id="ARBA00005820"/>
    </source>
</evidence>
<evidence type="ECO:0000256" key="3">
    <source>
        <dbReference type="ARBA" id="ARBA00023125"/>
    </source>
</evidence>
<evidence type="ECO:0000313" key="7">
    <source>
        <dbReference type="EMBL" id="OLR93590.1"/>
    </source>
</evidence>
<dbReference type="Pfam" id="PF00931">
    <property type="entry name" value="NB-ARC"/>
    <property type="match status" value="1"/>
</dbReference>
<dbReference type="AlphaFoldDB" id="A0A1Q9LNI9"/>
<protein>
    <submittedName>
        <fullName evidence="7">Uncharacterized protein</fullName>
    </submittedName>
</protein>
<dbReference type="SUPFAM" id="SSF52540">
    <property type="entry name" value="P-loop containing nucleoside triphosphate hydrolases"/>
    <property type="match status" value="1"/>
</dbReference>
<dbReference type="InterPro" id="IPR001867">
    <property type="entry name" value="OmpR/PhoB-type_DNA-bd"/>
</dbReference>
<dbReference type="SMART" id="SM00862">
    <property type="entry name" value="Trans_reg_C"/>
    <property type="match status" value="1"/>
</dbReference>
<evidence type="ECO:0000259" key="5">
    <source>
        <dbReference type="SMART" id="SM00862"/>
    </source>
</evidence>
<feature type="domain" description="Bacterial transcriptional activator" evidence="6">
    <location>
        <begin position="109"/>
        <end position="253"/>
    </location>
</feature>
<dbReference type="InterPro" id="IPR036388">
    <property type="entry name" value="WH-like_DNA-bd_sf"/>
</dbReference>
<dbReference type="InterPro" id="IPR005158">
    <property type="entry name" value="BTAD"/>
</dbReference>
<dbReference type="PANTHER" id="PTHR35807">
    <property type="entry name" value="TRANSCRIPTIONAL REGULATOR REDD-RELATED"/>
    <property type="match status" value="1"/>
</dbReference>
<dbReference type="InterPro" id="IPR011990">
    <property type="entry name" value="TPR-like_helical_dom_sf"/>
</dbReference>
<dbReference type="GO" id="GO:0006355">
    <property type="term" value="P:regulation of DNA-templated transcription"/>
    <property type="evidence" value="ECO:0007669"/>
    <property type="project" value="InterPro"/>
</dbReference>
<dbReference type="CDD" id="cd15831">
    <property type="entry name" value="BTAD"/>
    <property type="match status" value="1"/>
</dbReference>
<dbReference type="InterPro" id="IPR016032">
    <property type="entry name" value="Sig_transdc_resp-reg_C-effctor"/>
</dbReference>
<dbReference type="GO" id="GO:0000160">
    <property type="term" value="P:phosphorelay signal transduction system"/>
    <property type="evidence" value="ECO:0007669"/>
    <property type="project" value="InterPro"/>
</dbReference>
<proteinExistence type="inferred from homology"/>
<reference evidence="7 8" key="1">
    <citation type="submission" date="2016-10" db="EMBL/GenBank/DDBJ databases">
        <title>The Draft Genome Sequence of Actinokineospora bangkokensis 44EHWT reveals the biosynthetic pathway of antifungal compounds Thailandins with unusual extender unit butylmalonyl-CoA.</title>
        <authorList>
            <person name="Greule A."/>
            <person name="Intra B."/>
            <person name="Flemming S."/>
            <person name="Rommel M.G."/>
            <person name="Panbangred W."/>
            <person name="Bechthold A."/>
        </authorList>
    </citation>
    <scope>NUCLEOTIDE SEQUENCE [LARGE SCALE GENOMIC DNA]</scope>
    <source>
        <strain evidence="7 8">44EHW</strain>
    </source>
</reference>
<dbReference type="PRINTS" id="PR00364">
    <property type="entry name" value="DISEASERSIST"/>
</dbReference>
<comment type="similarity">
    <text evidence="1">Belongs to the AfsR/DnrI/RedD regulatory family.</text>
</comment>
<gene>
    <name evidence="7" type="ORF">BJP25_15010</name>
</gene>
<keyword evidence="2" id="KW-0805">Transcription regulation</keyword>
<sequence length="982" mass="106671">MRVDQNRAAGEEPAFRVLGPLEVRVAESSRLSPGRQEIVLTMLVLEANRVVATNRLIDAIWDGAPPATARAQVQICVSALRNVLRGSGWADALVTRASGYLLQVPEEQVDAKLFARMTADADVLAAQGKLTAAAALLRRAIALWRGPALDGIHSRLVRARAAQLDESLLQAKETSFDLAIRLGDHRTAIGGVAALLAEHPLRERLRGQYMLALYRSGRRAEALEVYRVGRELMIEELGMEPGAELRELEAAMLSDADQLLPPRPAAVPVQARSSDDHRTPRAPHQLPADIADFTGHAELVATLRRVLLDREAPRAANVVVLAGKPGVGKSALAAHVAHRVCEHDFPDGQLYCELGGTGPSPVSPSDVLGRFLRALGVLVEGIPDSLGERAALFRHLISDRRLLVVLDDAASESQVAHLLPGNSRCAVLVTSRVRLTGLAGGRVFEVDVLEPAQAVQLLVRVIGQERVAAERAAAEALVRLVDRLPLALRIVSARLAARPTLTLSWMLERLSDEKRRLDELSHGELVVRASVALTYDSLDPQARRLLRLLSALRCATFPAWVAGVLLDVGVDRGSALLEHLVDMQMIEIAPAGAGSAPRYRFHGLLWLFARERSEVEDDGAHHAVARVVARWLELARTAHTTLYGRDGSTVLHSGVERPELPADLVRQVKEDPLAWLEFERDCLCGAVDMAADSGLDEHAWDLAVTLVALFEARLYHDDWERTHERALEAVRAAGHERGEAALLCSLGSMHLSGRRLALARELLHPALATFTRLGDAHGTAIARRNLALVDQMRGEDDSALRGYEQASREFAAVGDVVGQAHVWVQIVALELESGDIARAEQHLLHALALCPPEGSKRVENQLRFRLSELLVRQARYQHAAELLRGLLDTVRSSRDLMGQVRVLERLGAVHAVLGDRAAAAQVLREALDLAGQAAAAIPVDGIQRELEAVLGERAEREAAPPVVGAARLTVDSLVLDTLTSGR</sequence>
<dbReference type="EMBL" id="MKQR01000009">
    <property type="protein sequence ID" value="OLR93590.1"/>
    <property type="molecule type" value="Genomic_DNA"/>
</dbReference>
<feature type="domain" description="OmpR/PhoB-type" evidence="5">
    <location>
        <begin position="26"/>
        <end position="102"/>
    </location>
</feature>
<accession>A0A1Q9LNI9</accession>
<dbReference type="Gene3D" id="1.10.10.10">
    <property type="entry name" value="Winged helix-like DNA-binding domain superfamily/Winged helix DNA-binding domain"/>
    <property type="match status" value="1"/>
</dbReference>
<evidence type="ECO:0000256" key="4">
    <source>
        <dbReference type="ARBA" id="ARBA00023163"/>
    </source>
</evidence>